<dbReference type="Gene3D" id="3.40.50.300">
    <property type="entry name" value="P-loop containing nucleotide triphosphate hydrolases"/>
    <property type="match status" value="1"/>
</dbReference>
<gene>
    <name evidence="1" type="ORF">UFOVP211_31</name>
</gene>
<proteinExistence type="predicted"/>
<protein>
    <submittedName>
        <fullName evidence="1">Uncharacterized protein</fullName>
    </submittedName>
</protein>
<sequence length="323" mass="37444">MANGYKITEAGDVIDKLFTYRDTYNEKGKYLGFETLHEHYSMSLGNCTDWTGYPMSGKTQVLMELLINTSMFYGWKHLIYFPDVGTNVEIIADLIHKKTGKSFNPSNNNVITNEEITWNIDWVIQHFKVLTKSDVKAKMTPIQFWDMAVELKKHGELHTASIDSWKDLTHEYEKHGGYAQYLEYVLPYRNQIAEDNNLHLHTIIHPKLTEKVNGKRAVPVPYDLKGGSEWFNSGKCMITVHRQDPTHNLAEIHFNKIKPRSNGKVGSIELWFDKERLTYFEQSNPAPNVYEKIYASPQNVVIKETNIHNAIQQNVNFDDKLPF</sequence>
<dbReference type="GO" id="GO:0003697">
    <property type="term" value="F:single-stranded DNA binding"/>
    <property type="evidence" value="ECO:0007669"/>
    <property type="project" value="InterPro"/>
</dbReference>
<reference evidence="1" key="1">
    <citation type="submission" date="2020-05" db="EMBL/GenBank/DDBJ databases">
        <authorList>
            <person name="Chiriac C."/>
            <person name="Salcher M."/>
            <person name="Ghai R."/>
            <person name="Kavagutti S V."/>
        </authorList>
    </citation>
    <scope>NUCLEOTIDE SEQUENCE</scope>
</reference>
<dbReference type="GO" id="GO:0043139">
    <property type="term" value="F:5'-3' DNA helicase activity"/>
    <property type="evidence" value="ECO:0007669"/>
    <property type="project" value="InterPro"/>
</dbReference>
<dbReference type="InterPro" id="IPR027032">
    <property type="entry name" value="Twinkle-like"/>
</dbReference>
<dbReference type="PANTHER" id="PTHR12873:SF6">
    <property type="entry name" value="TOPRIM DOMAIN-CONTAINING PROTEIN"/>
    <property type="match status" value="1"/>
</dbReference>
<dbReference type="EMBL" id="LR798262">
    <property type="protein sequence ID" value="CAB5218543.1"/>
    <property type="molecule type" value="Genomic_DNA"/>
</dbReference>
<dbReference type="InterPro" id="IPR027417">
    <property type="entry name" value="P-loop_NTPase"/>
</dbReference>
<accession>A0A6J7WTE9</accession>
<evidence type="ECO:0000313" key="1">
    <source>
        <dbReference type="EMBL" id="CAB5218543.1"/>
    </source>
</evidence>
<name>A0A6J7WTE9_9CAUD</name>
<organism evidence="1">
    <name type="scientific">uncultured Caudovirales phage</name>
    <dbReference type="NCBI Taxonomy" id="2100421"/>
    <lineage>
        <taxon>Viruses</taxon>
        <taxon>Duplodnaviria</taxon>
        <taxon>Heunggongvirae</taxon>
        <taxon>Uroviricota</taxon>
        <taxon>Caudoviricetes</taxon>
        <taxon>Peduoviridae</taxon>
        <taxon>Maltschvirus</taxon>
        <taxon>Maltschvirus maltsch</taxon>
    </lineage>
</organism>
<dbReference type="PANTHER" id="PTHR12873">
    <property type="entry name" value="T7-LIKE MITOCHONDRIAL DNA HELICASE"/>
    <property type="match status" value="1"/>
</dbReference>
<dbReference type="SUPFAM" id="SSF52540">
    <property type="entry name" value="P-loop containing nucleoside triphosphate hydrolases"/>
    <property type="match status" value="1"/>
</dbReference>